<protein>
    <submittedName>
        <fullName evidence="1">Uncharacterized protein</fullName>
    </submittedName>
</protein>
<gene>
    <name evidence="1" type="ORF">CDAR_251301</name>
</gene>
<evidence type="ECO:0000313" key="2">
    <source>
        <dbReference type="Proteomes" id="UP001054837"/>
    </source>
</evidence>
<dbReference type="Proteomes" id="UP001054837">
    <property type="component" value="Unassembled WGS sequence"/>
</dbReference>
<proteinExistence type="predicted"/>
<sequence length="106" mass="12063">MKKKKRIWYVDYTPLRWLMCSSSSAGNETQQRKCLFLIYFAGGPHKIHLGDSSPPSPGTSEILNYRIGAVLGYVLLTSWLHGMDDLSTLYLQGKVGFIFYFISTLH</sequence>
<comment type="caution">
    <text evidence="1">The sequence shown here is derived from an EMBL/GenBank/DDBJ whole genome shotgun (WGS) entry which is preliminary data.</text>
</comment>
<keyword evidence="2" id="KW-1185">Reference proteome</keyword>
<dbReference type="AlphaFoldDB" id="A0AAV4R6S9"/>
<evidence type="ECO:0000313" key="1">
    <source>
        <dbReference type="EMBL" id="GIY17077.1"/>
    </source>
</evidence>
<organism evidence="1 2">
    <name type="scientific">Caerostris darwini</name>
    <dbReference type="NCBI Taxonomy" id="1538125"/>
    <lineage>
        <taxon>Eukaryota</taxon>
        <taxon>Metazoa</taxon>
        <taxon>Ecdysozoa</taxon>
        <taxon>Arthropoda</taxon>
        <taxon>Chelicerata</taxon>
        <taxon>Arachnida</taxon>
        <taxon>Araneae</taxon>
        <taxon>Araneomorphae</taxon>
        <taxon>Entelegynae</taxon>
        <taxon>Araneoidea</taxon>
        <taxon>Araneidae</taxon>
        <taxon>Caerostris</taxon>
    </lineage>
</organism>
<reference evidence="1 2" key="1">
    <citation type="submission" date="2021-06" db="EMBL/GenBank/DDBJ databases">
        <title>Caerostris darwini draft genome.</title>
        <authorList>
            <person name="Kono N."/>
            <person name="Arakawa K."/>
        </authorList>
    </citation>
    <scope>NUCLEOTIDE SEQUENCE [LARGE SCALE GENOMIC DNA]</scope>
</reference>
<dbReference type="EMBL" id="BPLQ01005772">
    <property type="protein sequence ID" value="GIY17077.1"/>
    <property type="molecule type" value="Genomic_DNA"/>
</dbReference>
<accession>A0AAV4R6S9</accession>
<name>A0AAV4R6S9_9ARAC</name>